<sequence>MSPPRRRSPNIRRRTPPLCRAAAAWAEWAAWISEAGSAGRASHFAVLIAEAFRAGTGPRAFRSNGGIRSVKNRSTFKGLGIFLSIRSNRYTRIGIST</sequence>
<protein>
    <submittedName>
        <fullName evidence="1">Uncharacterized protein</fullName>
    </submittedName>
</protein>
<accession>A0A4U8Z1E0</accession>
<evidence type="ECO:0000313" key="2">
    <source>
        <dbReference type="Proteomes" id="UP000294360"/>
    </source>
</evidence>
<dbReference type="Proteomes" id="UP000294360">
    <property type="component" value="Chromosome"/>
</dbReference>
<dbReference type="KEGG" id="mtun:MTUNDRAET4_2243"/>
<organism evidence="1 2">
    <name type="scientific">Methylocella tundrae</name>
    <dbReference type="NCBI Taxonomy" id="227605"/>
    <lineage>
        <taxon>Bacteria</taxon>
        <taxon>Pseudomonadati</taxon>
        <taxon>Pseudomonadota</taxon>
        <taxon>Alphaproteobacteria</taxon>
        <taxon>Hyphomicrobiales</taxon>
        <taxon>Beijerinckiaceae</taxon>
        <taxon>Methylocella</taxon>
    </lineage>
</organism>
<gene>
    <name evidence="1" type="ORF">MTUNDRAET4_2243</name>
</gene>
<proteinExistence type="predicted"/>
<reference evidence="1 2" key="1">
    <citation type="submission" date="2019-03" db="EMBL/GenBank/DDBJ databases">
        <authorList>
            <person name="Kox A.R. M."/>
        </authorList>
    </citation>
    <scope>NUCLEOTIDE SEQUENCE [LARGE SCALE GENOMIC DNA]</scope>
    <source>
        <strain evidence="1">MTUNDRAET4 annotated genome</strain>
    </source>
</reference>
<dbReference type="AlphaFoldDB" id="A0A4U8Z1E0"/>
<evidence type="ECO:0000313" key="1">
    <source>
        <dbReference type="EMBL" id="VFU09136.1"/>
    </source>
</evidence>
<dbReference type="EMBL" id="LR536450">
    <property type="protein sequence ID" value="VFU09136.1"/>
    <property type="molecule type" value="Genomic_DNA"/>
</dbReference>
<name>A0A4U8Z1E0_METTU</name>